<sequence length="61" mass="6884">MSNILRAMSDGTPYNIIVKNPVQSEEPSDEPGEISEEPPVAEHYPSTVRFEEELKTNMSMM</sequence>
<name>A4S7K9_OSTLU</name>
<dbReference type="Gramene" id="ABO99764">
    <property type="protein sequence ID" value="ABO99764"/>
    <property type="gene ID" value="OSTLU_27532"/>
</dbReference>
<accession>A4S7K9</accession>
<dbReference type="AlphaFoldDB" id="A4S7K9"/>
<dbReference type="RefSeq" id="XP_001421471.1">
    <property type="nucleotide sequence ID" value="XM_001421434.1"/>
</dbReference>
<dbReference type="KEGG" id="olu:OSTLU_27532"/>
<proteinExistence type="predicted"/>
<dbReference type="GeneID" id="5005449"/>
<organism evidence="2 3">
    <name type="scientific">Ostreococcus lucimarinus (strain CCE9901)</name>
    <dbReference type="NCBI Taxonomy" id="436017"/>
    <lineage>
        <taxon>Eukaryota</taxon>
        <taxon>Viridiplantae</taxon>
        <taxon>Chlorophyta</taxon>
        <taxon>Mamiellophyceae</taxon>
        <taxon>Mamiellales</taxon>
        <taxon>Bathycoccaceae</taxon>
        <taxon>Ostreococcus</taxon>
    </lineage>
</organism>
<evidence type="ECO:0000313" key="2">
    <source>
        <dbReference type="EMBL" id="ABO99764.1"/>
    </source>
</evidence>
<protein>
    <submittedName>
        <fullName evidence="2">Uncharacterized protein</fullName>
    </submittedName>
</protein>
<dbReference type="EMBL" id="CP000594">
    <property type="protein sequence ID" value="ABO99764.1"/>
    <property type="molecule type" value="Genomic_DNA"/>
</dbReference>
<feature type="region of interest" description="Disordered" evidence="1">
    <location>
        <begin position="21"/>
        <end position="43"/>
    </location>
</feature>
<feature type="compositionally biased region" description="Acidic residues" evidence="1">
    <location>
        <begin position="26"/>
        <end position="36"/>
    </location>
</feature>
<dbReference type="Proteomes" id="UP000001568">
    <property type="component" value="Chromosome 14"/>
</dbReference>
<reference evidence="2 3" key="1">
    <citation type="journal article" date="2007" name="Proc. Natl. Acad. Sci. U.S.A.">
        <title>The tiny eukaryote Ostreococcus provides genomic insights into the paradox of plankton speciation.</title>
        <authorList>
            <person name="Palenik B."/>
            <person name="Grimwood J."/>
            <person name="Aerts A."/>
            <person name="Rouze P."/>
            <person name="Salamov A."/>
            <person name="Putnam N."/>
            <person name="Dupont C."/>
            <person name="Jorgensen R."/>
            <person name="Derelle E."/>
            <person name="Rombauts S."/>
            <person name="Zhou K."/>
            <person name="Otillar R."/>
            <person name="Merchant S.S."/>
            <person name="Podell S."/>
            <person name="Gaasterland T."/>
            <person name="Napoli C."/>
            <person name="Gendler K."/>
            <person name="Manuell A."/>
            <person name="Tai V."/>
            <person name="Vallon O."/>
            <person name="Piganeau G."/>
            <person name="Jancek S."/>
            <person name="Heijde M."/>
            <person name="Jabbari K."/>
            <person name="Bowler C."/>
            <person name="Lohr M."/>
            <person name="Robbens S."/>
            <person name="Werner G."/>
            <person name="Dubchak I."/>
            <person name="Pazour G.J."/>
            <person name="Ren Q."/>
            <person name="Paulsen I."/>
            <person name="Delwiche C."/>
            <person name="Schmutz J."/>
            <person name="Rokhsar D."/>
            <person name="Van de Peer Y."/>
            <person name="Moreau H."/>
            <person name="Grigoriev I.V."/>
        </authorList>
    </citation>
    <scope>NUCLEOTIDE SEQUENCE [LARGE SCALE GENOMIC DNA]</scope>
    <source>
        <strain evidence="2 3">CCE9901</strain>
    </source>
</reference>
<keyword evidence="3" id="KW-1185">Reference proteome</keyword>
<evidence type="ECO:0000256" key="1">
    <source>
        <dbReference type="SAM" id="MobiDB-lite"/>
    </source>
</evidence>
<dbReference type="HOGENOM" id="CLU_2926814_0_0_1"/>
<evidence type="ECO:0000313" key="3">
    <source>
        <dbReference type="Proteomes" id="UP000001568"/>
    </source>
</evidence>
<gene>
    <name evidence="2" type="ORF">OSTLU_27532</name>
</gene>